<dbReference type="Proteomes" id="UP001497493">
    <property type="component" value="Chromosome"/>
</dbReference>
<name>A0ABM9NG24_9GAMM</name>
<evidence type="ECO:0000313" key="3">
    <source>
        <dbReference type="Proteomes" id="UP001497493"/>
    </source>
</evidence>
<reference evidence="2 3" key="1">
    <citation type="submission" date="2024-04" db="EMBL/GenBank/DDBJ databases">
        <authorList>
            <person name="Cremers G."/>
        </authorList>
    </citation>
    <scope>NUCLEOTIDE SEQUENCE [LARGE SCALE GENOMIC DNA]</scope>
    <source>
        <strain evidence="2">MeCH1-AG</strain>
    </source>
</reference>
<keyword evidence="1" id="KW-1133">Transmembrane helix</keyword>
<protein>
    <submittedName>
        <fullName evidence="2">Uncharacterized protein</fullName>
    </submittedName>
</protein>
<dbReference type="InterPro" id="IPR046575">
    <property type="entry name" value="DUF6635"/>
</dbReference>
<gene>
    <name evidence="2" type="ORF">MECH1_V1_0768</name>
</gene>
<feature type="transmembrane region" description="Helical" evidence="1">
    <location>
        <begin position="242"/>
        <end position="269"/>
    </location>
</feature>
<organism evidence="2 3">
    <name type="scientific">Candidatus Methylocalor cossyra</name>
    <dbReference type="NCBI Taxonomy" id="3108543"/>
    <lineage>
        <taxon>Bacteria</taxon>
        <taxon>Pseudomonadati</taxon>
        <taxon>Pseudomonadota</taxon>
        <taxon>Gammaproteobacteria</taxon>
        <taxon>Methylococcales</taxon>
        <taxon>Methylococcaceae</taxon>
        <taxon>Candidatus Methylocalor</taxon>
    </lineage>
</organism>
<evidence type="ECO:0000313" key="2">
    <source>
        <dbReference type="EMBL" id="CAL1239544.1"/>
    </source>
</evidence>
<evidence type="ECO:0000256" key="1">
    <source>
        <dbReference type="SAM" id="Phobius"/>
    </source>
</evidence>
<dbReference type="EMBL" id="OZ026884">
    <property type="protein sequence ID" value="CAL1239544.1"/>
    <property type="molecule type" value="Genomic_DNA"/>
</dbReference>
<accession>A0ABM9NG24</accession>
<keyword evidence="1" id="KW-0472">Membrane</keyword>
<dbReference type="Pfam" id="PF20340">
    <property type="entry name" value="DUF6635"/>
    <property type="match status" value="2"/>
</dbReference>
<sequence>METDPQTAVQAAVQRGIESYIEACRARIPAFVEQHFSLRGALALHRHTFGRDFYKHPVNFLWGLPAVLVRGAGSLLGMAGARKTAAWLDKLPAGIPTQLQRDLEWLIYTELLQLPYAKDGRESRRDALLETILAEPEIAALCQPSLEALHRHAHTPGFRAALERNLAEYGKSRAALSELAGNLLNLAAGYAAAQQITPGTLSAGTAAATAIAQHLAVANFWLGPTLGSWYYAVFPAAASTGLVIATTGALLAAVGALTALSWVVIDPLLAKTGFHRRRLDRFVTALGEALRGQQGDYRLRDHYVARVFDLLDILRAAARAVG</sequence>
<keyword evidence="1" id="KW-0812">Transmembrane</keyword>
<proteinExistence type="predicted"/>
<keyword evidence="3" id="KW-1185">Reference proteome</keyword>
<dbReference type="RefSeq" id="WP_348759089.1">
    <property type="nucleotide sequence ID" value="NZ_OZ026884.1"/>
</dbReference>